<dbReference type="AlphaFoldDB" id="A0AAN6XRB9"/>
<sequence>MEDQTSLETVERPNSATKAQDTWLPECYDDWDLPECHDHRDLPDSHEHWDLPEVYLPVVSDTQQSTITSSSTTLPTASDKSPALAKRSCWRRYWGFWLLFGLLLVGGAAGGGIAGALLSRTPQDLSTAVVTGPSTVSITLMETSFDTTSTQRGTELASESESAETMKTISGTRTDSTSVSAKTSSGMLPSTYQITNTPSGVPQLVGTRAITGEGSGVFEPGATATQNPTPFLGQDSGPGITSAGVPKTTAKPEASLSNVEPNPGIRLPSKPTRAIHIGKAAQAGQINELFEIAFFPENICDYTVIGKHGDWVCDTPFLMAESVYQWKGCGGDTWLVWGPTQNRFGGCVFSVTERTPCHGLEVFGVWLCRPE</sequence>
<reference evidence="3" key="1">
    <citation type="journal article" date="2023" name="Mol. Phylogenet. Evol.">
        <title>Genome-scale phylogeny and comparative genomics of the fungal order Sordariales.</title>
        <authorList>
            <person name="Hensen N."/>
            <person name="Bonometti L."/>
            <person name="Westerberg I."/>
            <person name="Brannstrom I.O."/>
            <person name="Guillou S."/>
            <person name="Cros-Aarteil S."/>
            <person name="Calhoun S."/>
            <person name="Haridas S."/>
            <person name="Kuo A."/>
            <person name="Mondo S."/>
            <person name="Pangilinan J."/>
            <person name="Riley R."/>
            <person name="LaButti K."/>
            <person name="Andreopoulos B."/>
            <person name="Lipzen A."/>
            <person name="Chen C."/>
            <person name="Yan M."/>
            <person name="Daum C."/>
            <person name="Ng V."/>
            <person name="Clum A."/>
            <person name="Steindorff A."/>
            <person name="Ohm R.A."/>
            <person name="Martin F."/>
            <person name="Silar P."/>
            <person name="Natvig D.O."/>
            <person name="Lalanne C."/>
            <person name="Gautier V."/>
            <person name="Ament-Velasquez S.L."/>
            <person name="Kruys A."/>
            <person name="Hutchinson M.I."/>
            <person name="Powell A.J."/>
            <person name="Barry K."/>
            <person name="Miller A.N."/>
            <person name="Grigoriev I.V."/>
            <person name="Debuchy R."/>
            <person name="Gladieux P."/>
            <person name="Hiltunen Thoren M."/>
            <person name="Johannesson H."/>
        </authorList>
    </citation>
    <scope>NUCLEOTIDE SEQUENCE</scope>
    <source>
        <strain evidence="3">CBS 315.58</strain>
    </source>
</reference>
<evidence type="ECO:0000256" key="2">
    <source>
        <dbReference type="SAM" id="Phobius"/>
    </source>
</evidence>
<keyword evidence="2" id="KW-0812">Transmembrane</keyword>
<keyword evidence="4" id="KW-1185">Reference proteome</keyword>
<keyword evidence="2" id="KW-0472">Membrane</keyword>
<proteinExistence type="predicted"/>
<evidence type="ECO:0000313" key="4">
    <source>
        <dbReference type="Proteomes" id="UP001303160"/>
    </source>
</evidence>
<feature type="transmembrane region" description="Helical" evidence="2">
    <location>
        <begin position="96"/>
        <end position="118"/>
    </location>
</feature>
<evidence type="ECO:0000256" key="1">
    <source>
        <dbReference type="SAM" id="MobiDB-lite"/>
    </source>
</evidence>
<protein>
    <submittedName>
        <fullName evidence="3">Uncharacterized protein</fullName>
    </submittedName>
</protein>
<comment type="caution">
    <text evidence="3">The sequence shown here is derived from an EMBL/GenBank/DDBJ whole genome shotgun (WGS) entry which is preliminary data.</text>
</comment>
<name>A0AAN6XRB9_9PEZI</name>
<gene>
    <name evidence="3" type="ORF">QBC40DRAFT_303100</name>
</gene>
<keyword evidence="2" id="KW-1133">Transmembrane helix</keyword>
<accession>A0AAN6XRB9</accession>
<feature type="compositionally biased region" description="Polar residues" evidence="1">
    <location>
        <begin position="165"/>
        <end position="200"/>
    </location>
</feature>
<reference evidence="3" key="2">
    <citation type="submission" date="2023-05" db="EMBL/GenBank/DDBJ databases">
        <authorList>
            <consortium name="Lawrence Berkeley National Laboratory"/>
            <person name="Steindorff A."/>
            <person name="Hensen N."/>
            <person name="Bonometti L."/>
            <person name="Westerberg I."/>
            <person name="Brannstrom I.O."/>
            <person name="Guillou S."/>
            <person name="Cros-Aarteil S."/>
            <person name="Calhoun S."/>
            <person name="Haridas S."/>
            <person name="Kuo A."/>
            <person name="Mondo S."/>
            <person name="Pangilinan J."/>
            <person name="Riley R."/>
            <person name="Labutti K."/>
            <person name="Andreopoulos B."/>
            <person name="Lipzen A."/>
            <person name="Chen C."/>
            <person name="Yanf M."/>
            <person name="Daum C."/>
            <person name="Ng V."/>
            <person name="Clum A."/>
            <person name="Ohm R."/>
            <person name="Martin F."/>
            <person name="Silar P."/>
            <person name="Natvig D."/>
            <person name="Lalanne C."/>
            <person name="Gautier V."/>
            <person name="Ament-Velasquez S.L."/>
            <person name="Kruys A."/>
            <person name="Hutchinson M.I."/>
            <person name="Powell A.J."/>
            <person name="Barry K."/>
            <person name="Miller A.N."/>
            <person name="Grigoriev I.V."/>
            <person name="Debuchy R."/>
            <person name="Gladieux P."/>
            <person name="Thoren M.H."/>
            <person name="Johannesson H."/>
        </authorList>
    </citation>
    <scope>NUCLEOTIDE SEQUENCE</scope>
    <source>
        <strain evidence="3">CBS 315.58</strain>
    </source>
</reference>
<dbReference type="EMBL" id="MU863878">
    <property type="protein sequence ID" value="KAK4205123.1"/>
    <property type="molecule type" value="Genomic_DNA"/>
</dbReference>
<organism evidence="3 4">
    <name type="scientific">Triangularia verruculosa</name>
    <dbReference type="NCBI Taxonomy" id="2587418"/>
    <lineage>
        <taxon>Eukaryota</taxon>
        <taxon>Fungi</taxon>
        <taxon>Dikarya</taxon>
        <taxon>Ascomycota</taxon>
        <taxon>Pezizomycotina</taxon>
        <taxon>Sordariomycetes</taxon>
        <taxon>Sordariomycetidae</taxon>
        <taxon>Sordariales</taxon>
        <taxon>Podosporaceae</taxon>
        <taxon>Triangularia</taxon>
    </lineage>
</organism>
<evidence type="ECO:0000313" key="3">
    <source>
        <dbReference type="EMBL" id="KAK4205123.1"/>
    </source>
</evidence>
<feature type="region of interest" description="Disordered" evidence="1">
    <location>
        <begin position="147"/>
        <end position="267"/>
    </location>
</feature>
<dbReference type="Proteomes" id="UP001303160">
    <property type="component" value="Unassembled WGS sequence"/>
</dbReference>